<keyword evidence="6 8" id="KW-1133">Transmembrane helix</keyword>
<evidence type="ECO:0000256" key="6">
    <source>
        <dbReference type="ARBA" id="ARBA00022989"/>
    </source>
</evidence>
<name>A0A0W7TVT7_9FIRM</name>
<feature type="transmembrane region" description="Helical" evidence="8">
    <location>
        <begin position="262"/>
        <end position="284"/>
    </location>
</feature>
<dbReference type="InterPro" id="IPR036640">
    <property type="entry name" value="ABC1_TM_sf"/>
</dbReference>
<feature type="domain" description="ABC transporter" evidence="9">
    <location>
        <begin position="354"/>
        <end position="590"/>
    </location>
</feature>
<dbReference type="Pfam" id="PF00005">
    <property type="entry name" value="ABC_tran"/>
    <property type="match status" value="1"/>
</dbReference>
<evidence type="ECO:0000313" key="12">
    <source>
        <dbReference type="Proteomes" id="UP000053433"/>
    </source>
</evidence>
<dbReference type="GO" id="GO:0005886">
    <property type="term" value="C:plasma membrane"/>
    <property type="evidence" value="ECO:0007669"/>
    <property type="project" value="UniProtKB-SubCell"/>
</dbReference>
<keyword evidence="4" id="KW-0547">Nucleotide-binding</keyword>
<dbReference type="GO" id="GO:0140359">
    <property type="term" value="F:ABC-type transporter activity"/>
    <property type="evidence" value="ECO:0007669"/>
    <property type="project" value="InterPro"/>
</dbReference>
<comment type="subcellular location">
    <subcellularLocation>
        <location evidence="1">Cell membrane</location>
        <topology evidence="1">Multi-pass membrane protein</topology>
    </subcellularLocation>
</comment>
<evidence type="ECO:0000256" key="3">
    <source>
        <dbReference type="ARBA" id="ARBA00022692"/>
    </source>
</evidence>
<proteinExistence type="predicted"/>
<feature type="transmembrane region" description="Helical" evidence="8">
    <location>
        <begin position="290"/>
        <end position="311"/>
    </location>
</feature>
<feature type="transmembrane region" description="Helical" evidence="8">
    <location>
        <begin position="154"/>
        <end position="171"/>
    </location>
</feature>
<evidence type="ECO:0000259" key="10">
    <source>
        <dbReference type="PROSITE" id="PS50929"/>
    </source>
</evidence>
<dbReference type="RefSeq" id="WP_058722588.1">
    <property type="nucleotide sequence ID" value="NZ_LMUA01000001.1"/>
</dbReference>
<dbReference type="GO" id="GO:0016887">
    <property type="term" value="F:ATP hydrolysis activity"/>
    <property type="evidence" value="ECO:0007669"/>
    <property type="project" value="InterPro"/>
</dbReference>
<dbReference type="GO" id="GO:0034040">
    <property type="term" value="F:ATPase-coupled lipid transmembrane transporter activity"/>
    <property type="evidence" value="ECO:0007669"/>
    <property type="project" value="TreeGrafter"/>
</dbReference>
<evidence type="ECO:0000256" key="7">
    <source>
        <dbReference type="ARBA" id="ARBA00023136"/>
    </source>
</evidence>
<dbReference type="Gene3D" id="3.40.50.300">
    <property type="entry name" value="P-loop containing nucleotide triphosphate hydrolases"/>
    <property type="match status" value="1"/>
</dbReference>
<feature type="domain" description="ABC transmembrane type-1" evidence="10">
    <location>
        <begin position="30"/>
        <end position="304"/>
    </location>
</feature>
<evidence type="ECO:0000256" key="4">
    <source>
        <dbReference type="ARBA" id="ARBA00022741"/>
    </source>
</evidence>
<keyword evidence="5" id="KW-0067">ATP-binding</keyword>
<keyword evidence="3 8" id="KW-0812">Transmembrane</keyword>
<feature type="transmembrane region" description="Helical" evidence="8">
    <location>
        <begin position="27"/>
        <end position="54"/>
    </location>
</feature>
<dbReference type="AlphaFoldDB" id="A0A0W7TVT7"/>
<comment type="caution">
    <text evidence="11">The sequence shown here is derived from an EMBL/GenBank/DDBJ whole genome shotgun (WGS) entry which is preliminary data.</text>
</comment>
<dbReference type="Pfam" id="PF00664">
    <property type="entry name" value="ABC_membrane"/>
    <property type="match status" value="1"/>
</dbReference>
<dbReference type="PROSITE" id="PS00211">
    <property type="entry name" value="ABC_TRANSPORTER_1"/>
    <property type="match status" value="1"/>
</dbReference>
<accession>A0A0W7TVT7</accession>
<dbReference type="PANTHER" id="PTHR24221:SF397">
    <property type="entry name" value="ABC TRANSPORTER, ATP-BINDING TRANSMEMBRANE PROTEIN"/>
    <property type="match status" value="1"/>
</dbReference>
<evidence type="ECO:0000256" key="1">
    <source>
        <dbReference type="ARBA" id="ARBA00004651"/>
    </source>
</evidence>
<evidence type="ECO:0000256" key="8">
    <source>
        <dbReference type="SAM" id="Phobius"/>
    </source>
</evidence>
<dbReference type="SUPFAM" id="SSF52540">
    <property type="entry name" value="P-loop containing nucleoside triphosphate hydrolases"/>
    <property type="match status" value="1"/>
</dbReference>
<feature type="transmembrane region" description="Helical" evidence="8">
    <location>
        <begin position="74"/>
        <end position="95"/>
    </location>
</feature>
<evidence type="ECO:0000259" key="9">
    <source>
        <dbReference type="PROSITE" id="PS50893"/>
    </source>
</evidence>
<dbReference type="InterPro" id="IPR003593">
    <property type="entry name" value="AAA+_ATPase"/>
</dbReference>
<keyword evidence="7 8" id="KW-0472">Membrane</keyword>
<sequence>MSNAKSKQAKPKTGLARCMELASDRKGLVFLAAVLSSLAAIASFIPYIAVYFMIRSIIGVFPNLDQLDMGMVMNYGWLALAGIVANILLYFLAIFSSHMAAFGTLYELKVLFADHITKIPLGYHLTIGSGRLRKIMDENIESVEGFIAHQFPDFVASITAPIVMVIILLAVDWRFGLASLVGIILAFVAEFIGFGSGEMKENMGKYQKALEEMNNASVEYVRGMSVVKAFNQTASSFKKLKEAITGYTEWVLKFSLGWQNCMPAFTTIINNVYLILVPVGILIGSRSDDFAGFAMTFIFYLLFVPAISGVLNKIMYISESFMQIDGNVARMDEILNIPEMPETSHPKKPVGDDVAFHDVSFSYTGDVSEKALENVSFSAKQGQITAIVGPSGGGKSTIANLISRFWDVSSGSITIGGVDVRDMAEDDLMRHVSFVFQDIFLFKQSILDNIRMGNPSASEEQVIAAAKAAQCHEFISKLPNGYHTVVGSKGIHLSGGERQRIAIARAIIKDSPIIVLDEATAFSDPENEYLIQKAFEKLMQGKTVIIIAHRLSTIRNADKIIVMEKGHLIEEGKHDELVDAGGRYAQMWNHYTEAIGWKISGKAV</sequence>
<reference evidence="11 12" key="1">
    <citation type="submission" date="2015-10" db="EMBL/GenBank/DDBJ databases">
        <title>A novel member of the family Ruminococcaceae isolated from human faeces.</title>
        <authorList>
            <person name="Shkoporov A.N."/>
            <person name="Chaplin A.V."/>
            <person name="Motuzova O.V."/>
            <person name="Kafarskaia L.I."/>
            <person name="Efimov B.A."/>
        </authorList>
    </citation>
    <scope>NUCLEOTIDE SEQUENCE [LARGE SCALE GENOMIC DNA]</scope>
    <source>
        <strain evidence="11 12">668</strain>
    </source>
</reference>
<feature type="transmembrane region" description="Helical" evidence="8">
    <location>
        <begin position="177"/>
        <end position="195"/>
    </location>
</feature>
<dbReference type="SMART" id="SM00382">
    <property type="entry name" value="AAA"/>
    <property type="match status" value="1"/>
</dbReference>
<dbReference type="GO" id="GO:0005524">
    <property type="term" value="F:ATP binding"/>
    <property type="evidence" value="ECO:0007669"/>
    <property type="project" value="UniProtKB-KW"/>
</dbReference>
<evidence type="ECO:0000256" key="2">
    <source>
        <dbReference type="ARBA" id="ARBA00022448"/>
    </source>
</evidence>
<dbReference type="InterPro" id="IPR003439">
    <property type="entry name" value="ABC_transporter-like_ATP-bd"/>
</dbReference>
<dbReference type="SUPFAM" id="SSF90123">
    <property type="entry name" value="ABC transporter transmembrane region"/>
    <property type="match status" value="1"/>
</dbReference>
<dbReference type="EMBL" id="LMUA01000001">
    <property type="protein sequence ID" value="KUE77845.1"/>
    <property type="molecule type" value="Genomic_DNA"/>
</dbReference>
<dbReference type="InterPro" id="IPR027417">
    <property type="entry name" value="P-loop_NTPase"/>
</dbReference>
<dbReference type="InterPro" id="IPR011527">
    <property type="entry name" value="ABC1_TM_dom"/>
</dbReference>
<dbReference type="FunFam" id="3.40.50.300:FF:000287">
    <property type="entry name" value="Multidrug ABC transporter ATP-binding protein"/>
    <property type="match status" value="1"/>
</dbReference>
<organism evidence="11 12">
    <name type="scientific">Ruthenibacterium lactatiformans</name>
    <dbReference type="NCBI Taxonomy" id="1550024"/>
    <lineage>
        <taxon>Bacteria</taxon>
        <taxon>Bacillati</taxon>
        <taxon>Bacillota</taxon>
        <taxon>Clostridia</taxon>
        <taxon>Eubacteriales</taxon>
        <taxon>Oscillospiraceae</taxon>
        <taxon>Ruthenibacterium</taxon>
    </lineage>
</organism>
<dbReference type="PROSITE" id="PS50893">
    <property type="entry name" value="ABC_TRANSPORTER_2"/>
    <property type="match status" value="1"/>
</dbReference>
<protein>
    <submittedName>
        <fullName evidence="11">ABC transporter</fullName>
    </submittedName>
</protein>
<dbReference type="InterPro" id="IPR017871">
    <property type="entry name" value="ABC_transporter-like_CS"/>
</dbReference>
<dbReference type="Proteomes" id="UP000053433">
    <property type="component" value="Unassembled WGS sequence"/>
</dbReference>
<keyword evidence="2" id="KW-0813">Transport</keyword>
<evidence type="ECO:0000256" key="5">
    <source>
        <dbReference type="ARBA" id="ARBA00022840"/>
    </source>
</evidence>
<dbReference type="PANTHER" id="PTHR24221">
    <property type="entry name" value="ATP-BINDING CASSETTE SUB-FAMILY B"/>
    <property type="match status" value="1"/>
</dbReference>
<dbReference type="Gene3D" id="1.20.1560.10">
    <property type="entry name" value="ABC transporter type 1, transmembrane domain"/>
    <property type="match status" value="1"/>
</dbReference>
<dbReference type="PROSITE" id="PS50929">
    <property type="entry name" value="ABC_TM1F"/>
    <property type="match status" value="1"/>
</dbReference>
<gene>
    <name evidence="11" type="ORF">ASJ35_00735</name>
</gene>
<evidence type="ECO:0000313" key="11">
    <source>
        <dbReference type="EMBL" id="KUE77845.1"/>
    </source>
</evidence>
<dbReference type="InterPro" id="IPR039421">
    <property type="entry name" value="Type_1_exporter"/>
</dbReference>